<dbReference type="EC" id="4.3.1.24" evidence="4"/>
<dbReference type="Pfam" id="PF00221">
    <property type="entry name" value="Lyase_aromatic"/>
    <property type="match status" value="1"/>
</dbReference>
<reference evidence="6 7" key="1">
    <citation type="journal article" date="2017" name="Nat. Commun.">
        <title>Genome assembly with in vitro proximity ligation data and whole-genome triplication in lettuce.</title>
        <authorList>
            <person name="Reyes-Chin-Wo S."/>
            <person name="Wang Z."/>
            <person name="Yang X."/>
            <person name="Kozik A."/>
            <person name="Arikit S."/>
            <person name="Song C."/>
            <person name="Xia L."/>
            <person name="Froenicke L."/>
            <person name="Lavelle D.O."/>
            <person name="Truco M.J."/>
            <person name="Xia R."/>
            <person name="Zhu S."/>
            <person name="Xu C."/>
            <person name="Xu H."/>
            <person name="Xu X."/>
            <person name="Cox K."/>
            <person name="Korf I."/>
            <person name="Meyers B.C."/>
            <person name="Michelmore R.W."/>
        </authorList>
    </citation>
    <scope>NUCLEOTIDE SEQUENCE [LARGE SCALE GENOMIC DNA]</scope>
    <source>
        <strain evidence="7">cv. Salinas</strain>
        <tissue evidence="6">Seedlings</tissue>
    </source>
</reference>
<evidence type="ECO:0000256" key="1">
    <source>
        <dbReference type="ARBA" id="ARBA00002235"/>
    </source>
</evidence>
<evidence type="ECO:0000313" key="7">
    <source>
        <dbReference type="Proteomes" id="UP000235145"/>
    </source>
</evidence>
<keyword evidence="7" id="KW-1185">Reference proteome</keyword>
<sequence length="166" mass="18223">MERSNGHTTNGSLYVNDPLNWGAAAATLSGSHLDEVKKMVEEYQNPVVKLGGTRLTIAQVAAVATRHANDVHVELSESTRDGVTASSDWVINNILKGSDTYGVTTGFGATSHRRTKEGGALQHELIRHSADMVYPIDYRNKFYSHALRLSINNISVKIRIKGDINY</sequence>
<proteinExistence type="inferred from homology"/>
<comment type="similarity">
    <text evidence="2">Belongs to the PAL/histidase family.</text>
</comment>
<comment type="caution">
    <text evidence="6">The sequence shown here is derived from an EMBL/GenBank/DDBJ whole genome shotgun (WGS) entry which is preliminary data.</text>
</comment>
<dbReference type="InterPro" id="IPR001106">
    <property type="entry name" value="Aromatic_Lyase"/>
</dbReference>
<dbReference type="Proteomes" id="UP000235145">
    <property type="component" value="Unassembled WGS sequence"/>
</dbReference>
<keyword evidence="5" id="KW-0585">Phenylalanine catabolism</keyword>
<dbReference type="PANTHER" id="PTHR10362">
    <property type="entry name" value="HISTIDINE AMMONIA-LYASE"/>
    <property type="match status" value="1"/>
</dbReference>
<comment type="subunit">
    <text evidence="3">Homotetramer.</text>
</comment>
<evidence type="ECO:0000256" key="4">
    <source>
        <dbReference type="ARBA" id="ARBA00012139"/>
    </source>
</evidence>
<dbReference type="SUPFAM" id="SSF48557">
    <property type="entry name" value="L-aspartase-like"/>
    <property type="match status" value="1"/>
</dbReference>
<dbReference type="Gene3D" id="1.10.275.10">
    <property type="entry name" value="Fumarase/aspartase (N-terminal domain)"/>
    <property type="match status" value="1"/>
</dbReference>
<dbReference type="InterPro" id="IPR024083">
    <property type="entry name" value="Fumarase/histidase_N"/>
</dbReference>
<evidence type="ECO:0000256" key="3">
    <source>
        <dbReference type="ARBA" id="ARBA00011881"/>
    </source>
</evidence>
<dbReference type="InterPro" id="IPR008948">
    <property type="entry name" value="L-Aspartase-like"/>
</dbReference>
<dbReference type="EMBL" id="NBSK02000009">
    <property type="protein sequence ID" value="KAJ0188148.1"/>
    <property type="molecule type" value="Genomic_DNA"/>
</dbReference>
<dbReference type="GO" id="GO:0006559">
    <property type="term" value="P:L-phenylalanine catabolic process"/>
    <property type="evidence" value="ECO:0007669"/>
    <property type="project" value="UniProtKB-KW"/>
</dbReference>
<accession>A0A9R1UJG9</accession>
<organism evidence="6 7">
    <name type="scientific">Lactuca sativa</name>
    <name type="common">Garden lettuce</name>
    <dbReference type="NCBI Taxonomy" id="4236"/>
    <lineage>
        <taxon>Eukaryota</taxon>
        <taxon>Viridiplantae</taxon>
        <taxon>Streptophyta</taxon>
        <taxon>Embryophyta</taxon>
        <taxon>Tracheophyta</taxon>
        <taxon>Spermatophyta</taxon>
        <taxon>Magnoliopsida</taxon>
        <taxon>eudicotyledons</taxon>
        <taxon>Gunneridae</taxon>
        <taxon>Pentapetalae</taxon>
        <taxon>asterids</taxon>
        <taxon>campanulids</taxon>
        <taxon>Asterales</taxon>
        <taxon>Asteraceae</taxon>
        <taxon>Cichorioideae</taxon>
        <taxon>Cichorieae</taxon>
        <taxon>Lactucinae</taxon>
        <taxon>Lactuca</taxon>
    </lineage>
</organism>
<dbReference type="GO" id="GO:0045548">
    <property type="term" value="F:phenylalanine ammonia-lyase activity"/>
    <property type="evidence" value="ECO:0007669"/>
    <property type="project" value="UniProtKB-EC"/>
</dbReference>
<gene>
    <name evidence="6" type="ORF">LSAT_V11C900484820</name>
</gene>
<comment type="function">
    <text evidence="1">This is a key enzyme of plant metabolism catalyzing the first reaction in the biosynthesis from L-phenylalanine of a wide variety of natural products based on the phenylpropane skeleton.</text>
</comment>
<protein>
    <recommendedName>
        <fullName evidence="4">phenylalanine ammonia-lyase</fullName>
        <ecNumber evidence="4">4.3.1.24</ecNumber>
    </recommendedName>
</protein>
<evidence type="ECO:0000256" key="5">
    <source>
        <dbReference type="ARBA" id="ARBA00023232"/>
    </source>
</evidence>
<evidence type="ECO:0000313" key="6">
    <source>
        <dbReference type="EMBL" id="KAJ0188148.1"/>
    </source>
</evidence>
<dbReference type="AlphaFoldDB" id="A0A9R1UJG9"/>
<name>A0A9R1UJG9_LACSA</name>
<evidence type="ECO:0000256" key="2">
    <source>
        <dbReference type="ARBA" id="ARBA00007238"/>
    </source>
</evidence>